<sequence>MDGIDDEILRHLSTNGRISFSELGTLVGLSTNAAAARVRKLERSGVIIGYRAVLADDYPDAPSRGTGLEAFIDVRLRPDGDSDAFLAFVEKLPQVRDAVHVTGPYDYLLHIIVDDTGLFDALLRRLKTEAGAAQTQTRLALRAPR</sequence>
<dbReference type="SUPFAM" id="SSF46785">
    <property type="entry name" value="Winged helix' DNA-binding domain"/>
    <property type="match status" value="1"/>
</dbReference>
<dbReference type="PANTHER" id="PTHR30154">
    <property type="entry name" value="LEUCINE-RESPONSIVE REGULATORY PROTEIN"/>
    <property type="match status" value="1"/>
</dbReference>
<evidence type="ECO:0000313" key="5">
    <source>
        <dbReference type="EMBL" id="SFN42625.1"/>
    </source>
</evidence>
<keyword evidence="3" id="KW-0804">Transcription</keyword>
<dbReference type="RefSeq" id="WP_090708612.1">
    <property type="nucleotide sequence ID" value="NZ_FOVM01000001.1"/>
</dbReference>
<dbReference type="InterPro" id="IPR036388">
    <property type="entry name" value="WH-like_DNA-bd_sf"/>
</dbReference>
<dbReference type="PANTHER" id="PTHR30154:SF34">
    <property type="entry name" value="TRANSCRIPTIONAL REGULATOR AZLB"/>
    <property type="match status" value="1"/>
</dbReference>
<dbReference type="GO" id="GO:0043565">
    <property type="term" value="F:sequence-specific DNA binding"/>
    <property type="evidence" value="ECO:0007669"/>
    <property type="project" value="InterPro"/>
</dbReference>
<dbReference type="InterPro" id="IPR011008">
    <property type="entry name" value="Dimeric_a/b-barrel"/>
</dbReference>
<feature type="domain" description="HTH asnC-type" evidence="4">
    <location>
        <begin position="1"/>
        <end position="69"/>
    </location>
</feature>
<name>A0A1I4YX64_9MICO</name>
<dbReference type="InterPro" id="IPR019888">
    <property type="entry name" value="Tscrpt_reg_AsnC-like"/>
</dbReference>
<dbReference type="PROSITE" id="PS00519">
    <property type="entry name" value="HTH_ASNC_1"/>
    <property type="match status" value="1"/>
</dbReference>
<accession>A0A1I4YX64</accession>
<organism evidence="5 6">
    <name type="scientific">Mycetocola miduiensis</name>
    <dbReference type="NCBI Taxonomy" id="995034"/>
    <lineage>
        <taxon>Bacteria</taxon>
        <taxon>Bacillati</taxon>
        <taxon>Actinomycetota</taxon>
        <taxon>Actinomycetes</taxon>
        <taxon>Micrococcales</taxon>
        <taxon>Microbacteriaceae</taxon>
        <taxon>Mycetocola</taxon>
    </lineage>
</organism>
<dbReference type="Gene3D" id="3.30.70.920">
    <property type="match status" value="1"/>
</dbReference>
<dbReference type="SMART" id="SM00344">
    <property type="entry name" value="HTH_ASNC"/>
    <property type="match status" value="1"/>
</dbReference>
<dbReference type="OrthoDB" id="166264at2"/>
<proteinExistence type="predicted"/>
<dbReference type="PRINTS" id="PR00033">
    <property type="entry name" value="HTHASNC"/>
</dbReference>
<keyword evidence="1" id="KW-0805">Transcription regulation</keyword>
<evidence type="ECO:0000256" key="2">
    <source>
        <dbReference type="ARBA" id="ARBA00023125"/>
    </source>
</evidence>
<keyword evidence="6" id="KW-1185">Reference proteome</keyword>
<dbReference type="Pfam" id="PF13404">
    <property type="entry name" value="HTH_AsnC-type"/>
    <property type="match status" value="1"/>
</dbReference>
<reference evidence="6" key="1">
    <citation type="submission" date="2016-10" db="EMBL/GenBank/DDBJ databases">
        <authorList>
            <person name="Varghese N."/>
            <person name="Submissions S."/>
        </authorList>
    </citation>
    <scope>NUCLEOTIDE SEQUENCE [LARGE SCALE GENOMIC DNA]</scope>
    <source>
        <strain evidence="6">CGMCC 1.11101</strain>
    </source>
</reference>
<dbReference type="InterPro" id="IPR036390">
    <property type="entry name" value="WH_DNA-bd_sf"/>
</dbReference>
<gene>
    <name evidence="5" type="ORF">SAMN05216219_0582</name>
</gene>
<dbReference type="InterPro" id="IPR019885">
    <property type="entry name" value="Tscrpt_reg_HTH_AsnC-type_CS"/>
</dbReference>
<dbReference type="SUPFAM" id="SSF54909">
    <property type="entry name" value="Dimeric alpha+beta barrel"/>
    <property type="match status" value="1"/>
</dbReference>
<dbReference type="GO" id="GO:0043200">
    <property type="term" value="P:response to amino acid"/>
    <property type="evidence" value="ECO:0007669"/>
    <property type="project" value="TreeGrafter"/>
</dbReference>
<dbReference type="Gene3D" id="1.10.10.10">
    <property type="entry name" value="Winged helix-like DNA-binding domain superfamily/Winged helix DNA-binding domain"/>
    <property type="match status" value="1"/>
</dbReference>
<dbReference type="GO" id="GO:0005829">
    <property type="term" value="C:cytosol"/>
    <property type="evidence" value="ECO:0007669"/>
    <property type="project" value="TreeGrafter"/>
</dbReference>
<dbReference type="AlphaFoldDB" id="A0A1I4YX64"/>
<dbReference type="STRING" id="995034.SAMN05216219_0582"/>
<keyword evidence="2" id="KW-0238">DNA-binding</keyword>
<evidence type="ECO:0000256" key="1">
    <source>
        <dbReference type="ARBA" id="ARBA00023015"/>
    </source>
</evidence>
<dbReference type="EMBL" id="FOVM01000001">
    <property type="protein sequence ID" value="SFN42625.1"/>
    <property type="molecule type" value="Genomic_DNA"/>
</dbReference>
<dbReference type="Pfam" id="PF01037">
    <property type="entry name" value="AsnC_trans_reg"/>
    <property type="match status" value="1"/>
</dbReference>
<dbReference type="InterPro" id="IPR000485">
    <property type="entry name" value="AsnC-type_HTH_dom"/>
</dbReference>
<evidence type="ECO:0000256" key="3">
    <source>
        <dbReference type="ARBA" id="ARBA00023163"/>
    </source>
</evidence>
<evidence type="ECO:0000259" key="4">
    <source>
        <dbReference type="PROSITE" id="PS50956"/>
    </source>
</evidence>
<evidence type="ECO:0000313" key="6">
    <source>
        <dbReference type="Proteomes" id="UP000198867"/>
    </source>
</evidence>
<protein>
    <submittedName>
        <fullName evidence="5">Transcriptional regulator, AsnC family</fullName>
    </submittedName>
</protein>
<dbReference type="InterPro" id="IPR019887">
    <property type="entry name" value="Tscrpt_reg_AsnC/Lrp_C"/>
</dbReference>
<dbReference type="PROSITE" id="PS50956">
    <property type="entry name" value="HTH_ASNC_2"/>
    <property type="match status" value="1"/>
</dbReference>
<dbReference type="Proteomes" id="UP000198867">
    <property type="component" value="Unassembled WGS sequence"/>
</dbReference>